<name>A0A1H9K930_9EURY</name>
<dbReference type="SUPFAM" id="SSF53335">
    <property type="entry name" value="S-adenosyl-L-methionine-dependent methyltransferases"/>
    <property type="match status" value="1"/>
</dbReference>
<evidence type="ECO:0000313" key="3">
    <source>
        <dbReference type="Proteomes" id="UP000199114"/>
    </source>
</evidence>
<feature type="domain" description="Methyltransferase" evidence="1">
    <location>
        <begin position="28"/>
        <end position="118"/>
    </location>
</feature>
<dbReference type="STRING" id="1186196.SAMN04489841_2844"/>
<evidence type="ECO:0000259" key="1">
    <source>
        <dbReference type="Pfam" id="PF13649"/>
    </source>
</evidence>
<dbReference type="AlphaFoldDB" id="A0A1H9K930"/>
<dbReference type="RefSeq" id="WP_090618358.1">
    <property type="nucleotide sequence ID" value="NZ_FOFD01000003.1"/>
</dbReference>
<proteinExistence type="predicted"/>
<dbReference type="Proteomes" id="UP000199114">
    <property type="component" value="Unassembled WGS sequence"/>
</dbReference>
<accession>A0A1H9K930</accession>
<dbReference type="Gene3D" id="3.40.50.150">
    <property type="entry name" value="Vaccinia Virus protein VP39"/>
    <property type="match status" value="1"/>
</dbReference>
<evidence type="ECO:0000313" key="2">
    <source>
        <dbReference type="EMBL" id="SEQ95641.1"/>
    </source>
</evidence>
<dbReference type="InterPro" id="IPR041698">
    <property type="entry name" value="Methyltransf_25"/>
</dbReference>
<protein>
    <recommendedName>
        <fullName evidence="1">Methyltransferase domain-containing protein</fullName>
    </recommendedName>
</protein>
<organism evidence="2 3">
    <name type="scientific">Natrinema salaciae</name>
    <dbReference type="NCBI Taxonomy" id="1186196"/>
    <lineage>
        <taxon>Archaea</taxon>
        <taxon>Methanobacteriati</taxon>
        <taxon>Methanobacteriota</taxon>
        <taxon>Stenosarchaea group</taxon>
        <taxon>Halobacteria</taxon>
        <taxon>Halobacteriales</taxon>
        <taxon>Natrialbaceae</taxon>
        <taxon>Natrinema</taxon>
    </lineage>
</organism>
<dbReference type="OrthoDB" id="176808at2157"/>
<dbReference type="EMBL" id="FOFD01000003">
    <property type="protein sequence ID" value="SEQ95641.1"/>
    <property type="molecule type" value="Genomic_DNA"/>
</dbReference>
<sequence length="178" mass="19343">MGERYDKIRELASFAETVADADRAPVVVVAGCGTATTVEALRERDVAAYGFDTSQSILETAAEPTREFLVEADLRDDDLVDTLRETFDIDEIDVLVTECMLSFVPVDEAESALARIRETNGVGVLLHQVRSDPPAAAQKGEIDATILSPSEWRAACDPAGADVWRDAMERLDLPDDGT</sequence>
<dbReference type="InterPro" id="IPR029063">
    <property type="entry name" value="SAM-dependent_MTases_sf"/>
</dbReference>
<dbReference type="Pfam" id="PF13649">
    <property type="entry name" value="Methyltransf_25"/>
    <property type="match status" value="1"/>
</dbReference>
<keyword evidence="3" id="KW-1185">Reference proteome</keyword>
<gene>
    <name evidence="2" type="ORF">SAMN04489841_2844</name>
</gene>
<reference evidence="3" key="1">
    <citation type="submission" date="2016-10" db="EMBL/GenBank/DDBJ databases">
        <authorList>
            <person name="Varghese N."/>
            <person name="Submissions S."/>
        </authorList>
    </citation>
    <scope>NUCLEOTIDE SEQUENCE [LARGE SCALE GENOMIC DNA]</scope>
    <source>
        <strain evidence="3">DSM 25055</strain>
    </source>
</reference>